<feature type="transmembrane region" description="Helical" evidence="7">
    <location>
        <begin position="230"/>
        <end position="250"/>
    </location>
</feature>
<dbReference type="InterPro" id="IPR000175">
    <property type="entry name" value="Na/ntran_symport"/>
</dbReference>
<evidence type="ECO:0000256" key="1">
    <source>
        <dbReference type="ARBA" id="ARBA00004141"/>
    </source>
</evidence>
<evidence type="ECO:0000313" key="9">
    <source>
        <dbReference type="Proteomes" id="UP000824150"/>
    </source>
</evidence>
<name>A0A9E2KPF1_9GAMM</name>
<dbReference type="InterPro" id="IPR047218">
    <property type="entry name" value="YocR/YhdH-like"/>
</dbReference>
<accession>A0A9E2KPF1</accession>
<feature type="transmembrane region" description="Helical" evidence="7">
    <location>
        <begin position="350"/>
        <end position="373"/>
    </location>
</feature>
<keyword evidence="3 6" id="KW-0812">Transmembrane</keyword>
<keyword evidence="5 7" id="KW-0472">Membrane</keyword>
<dbReference type="EMBL" id="JAHLFG010000072">
    <property type="protein sequence ID" value="MBU3827176.1"/>
    <property type="molecule type" value="Genomic_DNA"/>
</dbReference>
<reference evidence="8" key="2">
    <citation type="submission" date="2021-04" db="EMBL/GenBank/DDBJ databases">
        <authorList>
            <person name="Gilroy R."/>
        </authorList>
    </citation>
    <scope>NUCLEOTIDE SEQUENCE</scope>
    <source>
        <strain evidence="8">687</strain>
    </source>
</reference>
<feature type="transmembrane region" description="Helical" evidence="7">
    <location>
        <begin position="152"/>
        <end position="171"/>
    </location>
</feature>
<keyword evidence="2 6" id="KW-0813">Transport</keyword>
<feature type="transmembrane region" description="Helical" evidence="7">
    <location>
        <begin position="90"/>
        <end position="118"/>
    </location>
</feature>
<dbReference type="PANTHER" id="PTHR42948:SF1">
    <property type="entry name" value="TRANSPORTER"/>
    <property type="match status" value="1"/>
</dbReference>
<evidence type="ECO:0000313" key="8">
    <source>
        <dbReference type="EMBL" id="MBU3827176.1"/>
    </source>
</evidence>
<keyword evidence="4 7" id="KW-1133">Transmembrane helix</keyword>
<gene>
    <name evidence="8" type="ORF">IAA31_06780</name>
</gene>
<feature type="transmembrane region" description="Helical" evidence="7">
    <location>
        <begin position="435"/>
        <end position="456"/>
    </location>
</feature>
<dbReference type="NCBIfam" id="NF037979">
    <property type="entry name" value="Na_transp"/>
    <property type="match status" value="1"/>
</dbReference>
<feature type="transmembrane region" description="Helical" evidence="7">
    <location>
        <begin position="393"/>
        <end position="414"/>
    </location>
</feature>
<dbReference type="PROSITE" id="PS50267">
    <property type="entry name" value="NA_NEUROTRAN_SYMP_3"/>
    <property type="match status" value="1"/>
</dbReference>
<dbReference type="InterPro" id="IPR037272">
    <property type="entry name" value="SNS_sf"/>
</dbReference>
<evidence type="ECO:0000256" key="3">
    <source>
        <dbReference type="ARBA" id="ARBA00022692"/>
    </source>
</evidence>
<comment type="similarity">
    <text evidence="6">Belongs to the sodium:neurotransmitter symporter (SNF) (TC 2.A.22) family.</text>
</comment>
<keyword evidence="6" id="KW-0769">Symport</keyword>
<dbReference type="CDD" id="cd10336">
    <property type="entry name" value="SLC6sbd_Tyt1-Like"/>
    <property type="match status" value="1"/>
</dbReference>
<comment type="caution">
    <text evidence="8">The sequence shown here is derived from an EMBL/GenBank/DDBJ whole genome shotgun (WGS) entry which is preliminary data.</text>
</comment>
<feature type="transmembrane region" description="Helical" evidence="7">
    <location>
        <begin position="39"/>
        <end position="59"/>
    </location>
</feature>
<dbReference type="PANTHER" id="PTHR42948">
    <property type="entry name" value="TRANSPORTER"/>
    <property type="match status" value="1"/>
</dbReference>
<evidence type="ECO:0000256" key="6">
    <source>
        <dbReference type="RuleBase" id="RU003732"/>
    </source>
</evidence>
<dbReference type="GO" id="GO:0016020">
    <property type="term" value="C:membrane"/>
    <property type="evidence" value="ECO:0007669"/>
    <property type="project" value="UniProtKB-SubCell"/>
</dbReference>
<protein>
    <recommendedName>
        <fullName evidence="6">Transporter</fullName>
    </recommendedName>
</protein>
<proteinExistence type="inferred from homology"/>
<feature type="transmembrane region" description="Helical" evidence="7">
    <location>
        <begin position="12"/>
        <end position="33"/>
    </location>
</feature>
<sequence length="457" mass="49757">MARQTWSSRLTYVLTVAGATIGFGATWRFPYLVGENGGGAYVLVFIIVMALAGVPIILVENVIGRHAHSDSVTAFTGKVNGKPIPKFWKIIGYSGLIGSFGILAYYMVIGGWVIAYIVNVFMAMIGLGGLDLSAPITKEVTEAFYADHIENAPWSITFYTFLFVIINYLILRKGVIQGIERAVKYLMPLLFICLIVMVIRNLTLEGASKGVSFYLTPDFSKLTPKLFLDVLGQVFFALSLGFGVMITLSSHLSAKEDMVKTAVITGIINTLIAVLAGFMIFPSLFSAGLSPDSGPSLVFKTLPIAFSELGGGNFFACVFFVLLIVAALTTSLTIYQVIISVLYERFKIRVAGAINLTLLGVFILGNIPCVLSSGPLKDITIAGRSIFDTFDFVSGNVFFVLTALGCTLFAGWVLKEEALKEISNQGTLKNRFVKLWYPYVRYVIPVIIAAIFIYGLA</sequence>
<feature type="transmembrane region" description="Helical" evidence="7">
    <location>
        <begin position="313"/>
        <end position="338"/>
    </location>
</feature>
<feature type="transmembrane region" description="Helical" evidence="7">
    <location>
        <begin position="262"/>
        <end position="285"/>
    </location>
</feature>
<feature type="transmembrane region" description="Helical" evidence="7">
    <location>
        <begin position="183"/>
        <end position="203"/>
    </location>
</feature>
<comment type="subcellular location">
    <subcellularLocation>
        <location evidence="1">Membrane</location>
        <topology evidence="1">Multi-pass membrane protein</topology>
    </subcellularLocation>
</comment>
<evidence type="ECO:0000256" key="4">
    <source>
        <dbReference type="ARBA" id="ARBA00022989"/>
    </source>
</evidence>
<reference evidence="8" key="1">
    <citation type="journal article" date="2021" name="PeerJ">
        <title>Extensive microbial diversity within the chicken gut microbiome revealed by metagenomics and culture.</title>
        <authorList>
            <person name="Gilroy R."/>
            <person name="Ravi A."/>
            <person name="Getino M."/>
            <person name="Pursley I."/>
            <person name="Horton D.L."/>
            <person name="Alikhan N.F."/>
            <person name="Baker D."/>
            <person name="Gharbi K."/>
            <person name="Hall N."/>
            <person name="Watson M."/>
            <person name="Adriaenssens E.M."/>
            <person name="Foster-Nyarko E."/>
            <person name="Jarju S."/>
            <person name="Secka A."/>
            <person name="Antonio M."/>
            <person name="Oren A."/>
            <person name="Chaudhuri R.R."/>
            <person name="La Ragione R."/>
            <person name="Hildebrand F."/>
            <person name="Pallen M.J."/>
        </authorList>
    </citation>
    <scope>NUCLEOTIDE SEQUENCE</scope>
    <source>
        <strain evidence="8">687</strain>
    </source>
</reference>
<dbReference type="PRINTS" id="PR00176">
    <property type="entry name" value="NANEUSMPORT"/>
</dbReference>
<organism evidence="8 9">
    <name type="scientific">Candidatus Anaerobiospirillum merdipullorum</name>
    <dbReference type="NCBI Taxonomy" id="2838450"/>
    <lineage>
        <taxon>Bacteria</taxon>
        <taxon>Pseudomonadati</taxon>
        <taxon>Pseudomonadota</taxon>
        <taxon>Gammaproteobacteria</taxon>
        <taxon>Aeromonadales</taxon>
        <taxon>Succinivibrionaceae</taxon>
        <taxon>Anaerobiospirillum</taxon>
    </lineage>
</organism>
<dbReference type="GO" id="GO:0015293">
    <property type="term" value="F:symporter activity"/>
    <property type="evidence" value="ECO:0007669"/>
    <property type="project" value="UniProtKB-KW"/>
</dbReference>
<evidence type="ECO:0000256" key="7">
    <source>
        <dbReference type="SAM" id="Phobius"/>
    </source>
</evidence>
<evidence type="ECO:0000256" key="5">
    <source>
        <dbReference type="ARBA" id="ARBA00023136"/>
    </source>
</evidence>
<dbReference type="Pfam" id="PF00209">
    <property type="entry name" value="SNF"/>
    <property type="match status" value="2"/>
</dbReference>
<dbReference type="AlphaFoldDB" id="A0A9E2KPF1"/>
<evidence type="ECO:0000256" key="2">
    <source>
        <dbReference type="ARBA" id="ARBA00022448"/>
    </source>
</evidence>
<dbReference type="PROSITE" id="PS00610">
    <property type="entry name" value="NA_NEUROTRAN_SYMP_1"/>
    <property type="match status" value="1"/>
</dbReference>
<dbReference type="Proteomes" id="UP000824150">
    <property type="component" value="Unassembled WGS sequence"/>
</dbReference>
<dbReference type="SUPFAM" id="SSF161070">
    <property type="entry name" value="SNF-like"/>
    <property type="match status" value="1"/>
</dbReference>